<protein>
    <recommendedName>
        <fullName evidence="2 7">DNA repair protein RecO</fullName>
    </recommendedName>
    <alternativeName>
        <fullName evidence="6 7">Recombination protein O</fullName>
    </alternativeName>
</protein>
<organism evidence="9 10">
    <name type="scientific">Candidatus Desulfovibrio intestinavium</name>
    <dbReference type="NCBI Taxonomy" id="2838534"/>
    <lineage>
        <taxon>Bacteria</taxon>
        <taxon>Pseudomonadati</taxon>
        <taxon>Thermodesulfobacteriota</taxon>
        <taxon>Desulfovibrionia</taxon>
        <taxon>Desulfovibrionales</taxon>
        <taxon>Desulfovibrionaceae</taxon>
        <taxon>Desulfovibrio</taxon>
    </lineage>
</organism>
<reference evidence="9" key="1">
    <citation type="journal article" date="2021" name="PeerJ">
        <title>Extensive microbial diversity within the chicken gut microbiome revealed by metagenomics and culture.</title>
        <authorList>
            <person name="Gilroy R."/>
            <person name="Ravi A."/>
            <person name="Getino M."/>
            <person name="Pursley I."/>
            <person name="Horton D.L."/>
            <person name="Alikhan N.F."/>
            <person name="Baker D."/>
            <person name="Gharbi K."/>
            <person name="Hall N."/>
            <person name="Watson M."/>
            <person name="Adriaenssens E.M."/>
            <person name="Foster-Nyarko E."/>
            <person name="Jarju S."/>
            <person name="Secka A."/>
            <person name="Antonio M."/>
            <person name="Oren A."/>
            <person name="Chaudhuri R.R."/>
            <person name="La Ragione R."/>
            <person name="Hildebrand F."/>
            <person name="Pallen M.J."/>
        </authorList>
    </citation>
    <scope>NUCLEOTIDE SEQUENCE</scope>
    <source>
        <strain evidence="9">5032</strain>
    </source>
</reference>
<name>A0A9D2HLX0_9BACT</name>
<proteinExistence type="inferred from homology"/>
<dbReference type="Gene3D" id="2.40.50.140">
    <property type="entry name" value="Nucleic acid-binding proteins"/>
    <property type="match status" value="1"/>
</dbReference>
<dbReference type="Proteomes" id="UP000823821">
    <property type="component" value="Unassembled WGS sequence"/>
</dbReference>
<dbReference type="GO" id="GO:0006302">
    <property type="term" value="P:double-strand break repair"/>
    <property type="evidence" value="ECO:0007669"/>
    <property type="project" value="TreeGrafter"/>
</dbReference>
<evidence type="ECO:0000256" key="5">
    <source>
        <dbReference type="ARBA" id="ARBA00023204"/>
    </source>
</evidence>
<dbReference type="InterPro" id="IPR003717">
    <property type="entry name" value="RecO"/>
</dbReference>
<comment type="function">
    <text evidence="7">Involved in DNA repair and RecF pathway recombination.</text>
</comment>
<keyword evidence="5 7" id="KW-0234">DNA repair</keyword>
<evidence type="ECO:0000256" key="4">
    <source>
        <dbReference type="ARBA" id="ARBA00023172"/>
    </source>
</evidence>
<dbReference type="InterPro" id="IPR022572">
    <property type="entry name" value="DNA_rep/recomb_RecO_N"/>
</dbReference>
<evidence type="ECO:0000256" key="2">
    <source>
        <dbReference type="ARBA" id="ARBA00021310"/>
    </source>
</evidence>
<evidence type="ECO:0000259" key="8">
    <source>
        <dbReference type="Pfam" id="PF11967"/>
    </source>
</evidence>
<keyword evidence="3 7" id="KW-0227">DNA damage</keyword>
<dbReference type="Gene3D" id="6.20.220.20">
    <property type="entry name" value="Recombination protein O, zinc-binding domain"/>
    <property type="match status" value="1"/>
</dbReference>
<comment type="similarity">
    <text evidence="1 7">Belongs to the RecO family.</text>
</comment>
<dbReference type="InterPro" id="IPR042242">
    <property type="entry name" value="RecO_C"/>
</dbReference>
<evidence type="ECO:0000256" key="3">
    <source>
        <dbReference type="ARBA" id="ARBA00022763"/>
    </source>
</evidence>
<evidence type="ECO:0000256" key="6">
    <source>
        <dbReference type="ARBA" id="ARBA00033409"/>
    </source>
</evidence>
<accession>A0A9D2HLX0</accession>
<dbReference type="Pfam" id="PF11967">
    <property type="entry name" value="RecO_N"/>
    <property type="match status" value="1"/>
</dbReference>
<dbReference type="EMBL" id="DWZD01000018">
    <property type="protein sequence ID" value="HJA78475.1"/>
    <property type="molecule type" value="Genomic_DNA"/>
</dbReference>
<keyword evidence="4 7" id="KW-0233">DNA recombination</keyword>
<dbReference type="PANTHER" id="PTHR33991:SF1">
    <property type="entry name" value="DNA REPAIR PROTEIN RECO"/>
    <property type="match status" value="1"/>
</dbReference>
<evidence type="ECO:0000256" key="7">
    <source>
        <dbReference type="HAMAP-Rule" id="MF_00201"/>
    </source>
</evidence>
<dbReference type="Gene3D" id="1.20.1440.120">
    <property type="entry name" value="Recombination protein O, C-terminal domain"/>
    <property type="match status" value="1"/>
</dbReference>
<feature type="domain" description="DNA replication/recombination mediator RecO N-terminal" evidence="8">
    <location>
        <begin position="1"/>
        <end position="74"/>
    </location>
</feature>
<evidence type="ECO:0000313" key="9">
    <source>
        <dbReference type="EMBL" id="HJA78475.1"/>
    </source>
</evidence>
<dbReference type="HAMAP" id="MF_00201">
    <property type="entry name" value="RecO"/>
    <property type="match status" value="1"/>
</dbReference>
<dbReference type="InterPro" id="IPR012340">
    <property type="entry name" value="NA-bd_OB-fold"/>
</dbReference>
<dbReference type="Pfam" id="PF02565">
    <property type="entry name" value="RecO_C"/>
    <property type="match status" value="1"/>
</dbReference>
<dbReference type="SUPFAM" id="SSF50249">
    <property type="entry name" value="Nucleic acid-binding proteins"/>
    <property type="match status" value="1"/>
</dbReference>
<sequence length="250" mass="28191">MEWNEQALVLRMGPFRETDIWLRLLCRKRGMLTVFAFGGSRSRRRFCGCLDIWNTLRCRVRSSRDGRFLNLEEATLQSGPRRLRTDWRRMGLAANCLRFAEALGTGEETAPEVFALLEDLRDTLDEAEDLPSLLPLFFRLRLAGALGFAPSLEACGRCGGALGEGGLFALDEGMVLCAQCRAARQEIGRYGVVVPRGGLDLLRFVQQEFPSRWPVAEPPAEVRRACARAIDGFVQYHLGLAWEGNHFRRV</sequence>
<comment type="caution">
    <text evidence="9">The sequence shown here is derived from an EMBL/GenBank/DDBJ whole genome shotgun (WGS) entry which is preliminary data.</text>
</comment>
<dbReference type="GO" id="GO:0043590">
    <property type="term" value="C:bacterial nucleoid"/>
    <property type="evidence" value="ECO:0007669"/>
    <property type="project" value="TreeGrafter"/>
</dbReference>
<dbReference type="PANTHER" id="PTHR33991">
    <property type="entry name" value="DNA REPAIR PROTEIN RECO"/>
    <property type="match status" value="1"/>
</dbReference>
<reference evidence="9" key="2">
    <citation type="submission" date="2021-04" db="EMBL/GenBank/DDBJ databases">
        <authorList>
            <person name="Gilroy R."/>
        </authorList>
    </citation>
    <scope>NUCLEOTIDE SEQUENCE</scope>
    <source>
        <strain evidence="9">5032</strain>
    </source>
</reference>
<dbReference type="AlphaFoldDB" id="A0A9D2HLX0"/>
<gene>
    <name evidence="7" type="primary">recO</name>
    <name evidence="9" type="ORF">H9784_02725</name>
</gene>
<dbReference type="InterPro" id="IPR037278">
    <property type="entry name" value="ARFGAP/RecO"/>
</dbReference>
<dbReference type="SUPFAM" id="SSF57863">
    <property type="entry name" value="ArfGap/RecO-like zinc finger"/>
    <property type="match status" value="1"/>
</dbReference>
<evidence type="ECO:0000256" key="1">
    <source>
        <dbReference type="ARBA" id="ARBA00007452"/>
    </source>
</evidence>
<dbReference type="GO" id="GO:0006310">
    <property type="term" value="P:DNA recombination"/>
    <property type="evidence" value="ECO:0007669"/>
    <property type="project" value="UniProtKB-UniRule"/>
</dbReference>
<evidence type="ECO:0000313" key="10">
    <source>
        <dbReference type="Proteomes" id="UP000823821"/>
    </source>
</evidence>